<gene>
    <name evidence="2" type="ORF">fugu_011878</name>
</gene>
<reference evidence="2 3" key="1">
    <citation type="submission" date="2019-04" db="EMBL/GenBank/DDBJ databases">
        <title>The sequence and de novo assembly of Takifugu bimaculatus genome using PacBio and Hi-C technologies.</title>
        <authorList>
            <person name="Xu P."/>
            <person name="Liu B."/>
            <person name="Zhou Z."/>
        </authorList>
    </citation>
    <scope>NUCLEOTIDE SEQUENCE [LARGE SCALE GENOMIC DNA]</scope>
    <source>
        <strain evidence="2">TB-2018</strain>
        <tissue evidence="2">Muscle</tissue>
    </source>
</reference>
<accession>A0A4Z2C8U1</accession>
<dbReference type="EMBL" id="SWLE01000004">
    <property type="protein sequence ID" value="TNN00632.1"/>
    <property type="molecule type" value="Genomic_DNA"/>
</dbReference>
<keyword evidence="3" id="KW-1185">Reference proteome</keyword>
<name>A0A4Z2C8U1_9TELE</name>
<evidence type="ECO:0000256" key="1">
    <source>
        <dbReference type="SAM" id="MobiDB-lite"/>
    </source>
</evidence>
<comment type="caution">
    <text evidence="2">The sequence shown here is derived from an EMBL/GenBank/DDBJ whole genome shotgun (WGS) entry which is preliminary data.</text>
</comment>
<organism evidence="2 3">
    <name type="scientific">Takifugu bimaculatus</name>
    <dbReference type="NCBI Taxonomy" id="433685"/>
    <lineage>
        <taxon>Eukaryota</taxon>
        <taxon>Metazoa</taxon>
        <taxon>Chordata</taxon>
        <taxon>Craniata</taxon>
        <taxon>Vertebrata</taxon>
        <taxon>Euteleostomi</taxon>
        <taxon>Actinopterygii</taxon>
        <taxon>Neopterygii</taxon>
        <taxon>Teleostei</taxon>
        <taxon>Neoteleostei</taxon>
        <taxon>Acanthomorphata</taxon>
        <taxon>Eupercaria</taxon>
        <taxon>Tetraodontiformes</taxon>
        <taxon>Tetradontoidea</taxon>
        <taxon>Tetraodontidae</taxon>
        <taxon>Takifugu</taxon>
    </lineage>
</organism>
<dbReference type="Proteomes" id="UP000516260">
    <property type="component" value="Chromosome 12"/>
</dbReference>
<dbReference type="AlphaFoldDB" id="A0A4Z2C8U1"/>
<evidence type="ECO:0000313" key="2">
    <source>
        <dbReference type="EMBL" id="TNN00632.1"/>
    </source>
</evidence>
<protein>
    <submittedName>
        <fullName evidence="2">Uncharacterized protein</fullName>
    </submittedName>
</protein>
<sequence length="152" mass="16848">MTSQDKSKRVFEHVQNLTVMPAKPQPSPLESPRHQLTGRVGCLPMQADWPLQGSAPPAGQRGEQQSGLSQTKTTYLPTCTLLTDFVCDYRVFRPAALMRALLRSYLSQKRAHIAPRVFPTCHASLGIPVFVHPSSSPLRLVYSKIDATFNSC</sequence>
<feature type="region of interest" description="Disordered" evidence="1">
    <location>
        <begin position="47"/>
        <end position="69"/>
    </location>
</feature>
<proteinExistence type="predicted"/>
<evidence type="ECO:0000313" key="3">
    <source>
        <dbReference type="Proteomes" id="UP000516260"/>
    </source>
</evidence>